<gene>
    <name evidence="1" type="ORF">HOO69_15470</name>
</gene>
<name>A0AAE7DYW7_9VIBR</name>
<accession>A0AAE7DYW7</accession>
<organism evidence="1 2">
    <name type="scientific">Vibrio europaeus</name>
    <dbReference type="NCBI Taxonomy" id="300876"/>
    <lineage>
        <taxon>Bacteria</taxon>
        <taxon>Pseudomonadati</taxon>
        <taxon>Pseudomonadota</taxon>
        <taxon>Gammaproteobacteria</taxon>
        <taxon>Vibrionales</taxon>
        <taxon>Vibrionaceae</taxon>
        <taxon>Vibrio</taxon>
        <taxon>Vibrio oreintalis group</taxon>
    </lineage>
</organism>
<protein>
    <submittedName>
        <fullName evidence="1">Uncharacterized protein</fullName>
    </submittedName>
</protein>
<geneLocation type="plasmid" evidence="2">
    <name>pveu</name>
</geneLocation>
<proteinExistence type="predicted"/>
<dbReference type="RefSeq" id="WP_171325509.1">
    <property type="nucleotide sequence ID" value="NZ_CP053542.1"/>
</dbReference>
<keyword evidence="1" id="KW-0614">Plasmid</keyword>
<evidence type="ECO:0000313" key="2">
    <source>
        <dbReference type="Proteomes" id="UP000501443"/>
    </source>
</evidence>
<reference evidence="1 2" key="1">
    <citation type="submission" date="2020-05" db="EMBL/GenBank/DDBJ databases">
        <title>First description outside Europe of the emergent pathogen for shellfish aquaculture Vibrio europaeus.</title>
        <authorList>
            <person name="Dubert J."/>
            <person name="Rojas R."/>
        </authorList>
    </citation>
    <scope>NUCLEOTIDE SEQUENCE [LARGE SCALE GENOMIC DNA]</scope>
    <source>
        <strain evidence="1 2">NPI-1</strain>
        <plasmid evidence="2">pveu</plasmid>
    </source>
</reference>
<sequence>MEDQNTEIDATLDQAERAAKTGKALTSVRLLIVALREVLKLVRQRDEHSH</sequence>
<evidence type="ECO:0000313" key="1">
    <source>
        <dbReference type="EMBL" id="QJY37990.1"/>
    </source>
</evidence>
<dbReference type="Proteomes" id="UP000501443">
    <property type="component" value="Plasmid pveu"/>
</dbReference>
<dbReference type="EMBL" id="CP053542">
    <property type="protein sequence ID" value="QJY37990.1"/>
    <property type="molecule type" value="Genomic_DNA"/>
</dbReference>
<dbReference type="AlphaFoldDB" id="A0AAE7DYW7"/>